<accession>A0A9E7JLR6</accession>
<dbReference type="AlphaFoldDB" id="A0A9E7JLR6"/>
<organism evidence="1 2">
    <name type="scientific">Musa troglodytarum</name>
    <name type="common">fe'i banana</name>
    <dbReference type="NCBI Taxonomy" id="320322"/>
    <lineage>
        <taxon>Eukaryota</taxon>
        <taxon>Viridiplantae</taxon>
        <taxon>Streptophyta</taxon>
        <taxon>Embryophyta</taxon>
        <taxon>Tracheophyta</taxon>
        <taxon>Spermatophyta</taxon>
        <taxon>Magnoliopsida</taxon>
        <taxon>Liliopsida</taxon>
        <taxon>Zingiberales</taxon>
        <taxon>Musaceae</taxon>
        <taxon>Musa</taxon>
    </lineage>
</organism>
<protein>
    <submittedName>
        <fullName evidence="1">Uncharacterized protein</fullName>
    </submittedName>
</protein>
<evidence type="ECO:0000313" key="2">
    <source>
        <dbReference type="Proteomes" id="UP001055439"/>
    </source>
</evidence>
<dbReference type="EMBL" id="CP097504">
    <property type="protein sequence ID" value="URD85862.1"/>
    <property type="molecule type" value="Genomic_DNA"/>
</dbReference>
<dbReference type="OrthoDB" id="1872906at2759"/>
<dbReference type="Proteomes" id="UP001055439">
    <property type="component" value="Chromosome 2"/>
</dbReference>
<keyword evidence="2" id="KW-1185">Reference proteome</keyword>
<proteinExistence type="predicted"/>
<name>A0A9E7JLR6_9LILI</name>
<reference evidence="1" key="1">
    <citation type="submission" date="2022-05" db="EMBL/GenBank/DDBJ databases">
        <title>The Musa troglodytarum L. genome provides insights into the mechanism of non-climacteric behaviour and enrichment of carotenoids.</title>
        <authorList>
            <person name="Wang J."/>
        </authorList>
    </citation>
    <scope>NUCLEOTIDE SEQUENCE</scope>
    <source>
        <tissue evidence="1">Leaf</tissue>
    </source>
</reference>
<gene>
    <name evidence="1" type="ORF">MUK42_27727</name>
</gene>
<sequence length="59" mass="6738">MQDCHGCRSERGLQVLCNVSPGRSEEWISRREGAGHHRCQLDGGQCHEHLVQDREAARR</sequence>
<evidence type="ECO:0000313" key="1">
    <source>
        <dbReference type="EMBL" id="URD85862.1"/>
    </source>
</evidence>